<organism evidence="1 2">
    <name type="scientific">Cetraspora pellucida</name>
    <dbReference type="NCBI Taxonomy" id="1433469"/>
    <lineage>
        <taxon>Eukaryota</taxon>
        <taxon>Fungi</taxon>
        <taxon>Fungi incertae sedis</taxon>
        <taxon>Mucoromycota</taxon>
        <taxon>Glomeromycotina</taxon>
        <taxon>Glomeromycetes</taxon>
        <taxon>Diversisporales</taxon>
        <taxon>Gigasporaceae</taxon>
        <taxon>Cetraspora</taxon>
    </lineage>
</organism>
<evidence type="ECO:0000313" key="1">
    <source>
        <dbReference type="EMBL" id="CAG8725221.1"/>
    </source>
</evidence>
<comment type="caution">
    <text evidence="1">The sequence shown here is derived from an EMBL/GenBank/DDBJ whole genome shotgun (WGS) entry which is preliminary data.</text>
</comment>
<gene>
    <name evidence="1" type="ORF">CPELLU_LOCUS13140</name>
</gene>
<dbReference type="Proteomes" id="UP000789759">
    <property type="component" value="Unassembled WGS sequence"/>
</dbReference>
<dbReference type="EMBL" id="CAJVQA010013554">
    <property type="protein sequence ID" value="CAG8725221.1"/>
    <property type="molecule type" value="Genomic_DNA"/>
</dbReference>
<protein>
    <submittedName>
        <fullName evidence="1">14931_t:CDS:1</fullName>
    </submittedName>
</protein>
<dbReference type="OrthoDB" id="2440775at2759"/>
<proteinExistence type="predicted"/>
<dbReference type="AlphaFoldDB" id="A0A9N9I9M7"/>
<sequence length="188" mass="21806">MSDRTFCKVDSIQTSKTKICTGCYTTKKINDFIYPYRDNPNYKHATSKLLRVNLNTKIANNTSSTCVDNDLENTEPILEQEVFKEDMTNNLQVNNASDTENNHYNDDKSEFLYSIDEIEEYIRTKFHNLENNDKPVKISFEIELNSQLVKYSACDLQSESLDLEVIKNNFHLIAKIIIITIESGSNYY</sequence>
<evidence type="ECO:0000313" key="2">
    <source>
        <dbReference type="Proteomes" id="UP000789759"/>
    </source>
</evidence>
<reference evidence="1" key="1">
    <citation type="submission" date="2021-06" db="EMBL/GenBank/DDBJ databases">
        <authorList>
            <person name="Kallberg Y."/>
            <person name="Tangrot J."/>
            <person name="Rosling A."/>
        </authorList>
    </citation>
    <scope>NUCLEOTIDE SEQUENCE</scope>
    <source>
        <strain evidence="1">FL966</strain>
    </source>
</reference>
<accession>A0A9N9I9M7</accession>
<name>A0A9N9I9M7_9GLOM</name>
<keyword evidence="2" id="KW-1185">Reference proteome</keyword>